<keyword evidence="7" id="KW-0963">Cytoplasm</keyword>
<comment type="cofactor">
    <cofactor evidence="7">
        <name>Zn(2+)</name>
        <dbReference type="ChEBI" id="CHEBI:29105"/>
    </cofactor>
    <text evidence="7">Binds 1 zinc ion.</text>
</comment>
<evidence type="ECO:0000256" key="7">
    <source>
        <dbReference type="HAMAP-Rule" id="MF_00009"/>
    </source>
</evidence>
<dbReference type="PANTHER" id="PTHR46986:SF1">
    <property type="entry name" value="ENDORIBONUCLEASE YBEY, CHLOROPLASTIC"/>
    <property type="match status" value="1"/>
</dbReference>
<evidence type="ECO:0000256" key="4">
    <source>
        <dbReference type="ARBA" id="ARBA00022759"/>
    </source>
</evidence>
<evidence type="ECO:0000256" key="3">
    <source>
        <dbReference type="ARBA" id="ARBA00022723"/>
    </source>
</evidence>
<dbReference type="Pfam" id="PF02130">
    <property type="entry name" value="YbeY"/>
    <property type="match status" value="1"/>
</dbReference>
<dbReference type="EMBL" id="SAXZ01000001">
    <property type="protein sequence ID" value="TXJ34486.1"/>
    <property type="molecule type" value="Genomic_DNA"/>
</dbReference>
<gene>
    <name evidence="7 8" type="primary">ybeY</name>
    <name evidence="9" type="ORF">EPJ71_01095</name>
    <name evidence="8" type="ORF">EPJ73_01065</name>
</gene>
<keyword evidence="10" id="KW-1185">Reference proteome</keyword>
<dbReference type="AlphaFoldDB" id="A0AB38Q2A3"/>
<dbReference type="HAMAP" id="MF_00009">
    <property type="entry name" value="Endoribonucl_YbeY"/>
    <property type="match status" value="1"/>
</dbReference>
<evidence type="ECO:0000256" key="6">
    <source>
        <dbReference type="ARBA" id="ARBA00022833"/>
    </source>
</evidence>
<dbReference type="GO" id="GO:0008270">
    <property type="term" value="F:zinc ion binding"/>
    <property type="evidence" value="ECO:0007669"/>
    <property type="project" value="UniProtKB-UniRule"/>
</dbReference>
<reference evidence="10 11" key="1">
    <citation type="journal article" date="1992" name="Lakartidningen">
        <title>[Penicillin V and not amoxicillin is the first choice preparation in acute otitis].</title>
        <authorList>
            <person name="Kamme C."/>
            <person name="Lundgren K."/>
            <person name="Prellner K."/>
        </authorList>
    </citation>
    <scope>NUCLEOTIDE SEQUENCE [LARGE SCALE GENOMIC DNA]</scope>
    <source>
        <strain evidence="8 11">PC4597II</strain>
        <strain evidence="9 10">PC5099IV</strain>
    </source>
</reference>
<proteinExistence type="inferred from homology"/>
<keyword evidence="7" id="KW-0698">rRNA processing</keyword>
<feature type="binding site" evidence="7">
    <location>
        <position position="115"/>
    </location>
    <ligand>
        <name>Zn(2+)</name>
        <dbReference type="ChEBI" id="CHEBI:29105"/>
        <note>catalytic</note>
    </ligand>
</feature>
<dbReference type="Proteomes" id="UP000324336">
    <property type="component" value="Unassembled WGS sequence"/>
</dbReference>
<dbReference type="InterPro" id="IPR023091">
    <property type="entry name" value="MetalPrtase_cat_dom_sf_prd"/>
</dbReference>
<name>A0AB38Q2A3_9SPIR</name>
<comment type="function">
    <text evidence="7">Single strand-specific metallo-endoribonuclease involved in late-stage 70S ribosome quality control and in maturation of the 3' terminus of the 16S rRNA.</text>
</comment>
<feature type="binding site" evidence="7">
    <location>
        <position position="109"/>
    </location>
    <ligand>
        <name>Zn(2+)</name>
        <dbReference type="ChEBI" id="CHEBI:29105"/>
        <note>catalytic</note>
    </ligand>
</feature>
<accession>A0AB38Q2A3</accession>
<keyword evidence="2 7" id="KW-0540">Nuclease</keyword>
<evidence type="ECO:0000313" key="11">
    <source>
        <dbReference type="Proteomes" id="UP000324336"/>
    </source>
</evidence>
<reference evidence="8" key="2">
    <citation type="submission" date="2019-01" db="EMBL/GenBank/DDBJ databases">
        <authorList>
            <person name="Thorell K."/>
        </authorList>
    </citation>
    <scope>NUCLEOTIDE SEQUENCE</scope>
    <source>
        <strain evidence="8">PC4597II</strain>
        <strain evidence="9">PC5099IV</strain>
    </source>
</reference>
<feature type="binding site" evidence="7">
    <location>
        <position position="105"/>
    </location>
    <ligand>
        <name>Zn(2+)</name>
        <dbReference type="ChEBI" id="CHEBI:29105"/>
        <note>catalytic</note>
    </ligand>
</feature>
<dbReference type="EC" id="3.1.-.-" evidence="7"/>
<evidence type="ECO:0000256" key="5">
    <source>
        <dbReference type="ARBA" id="ARBA00022801"/>
    </source>
</evidence>
<dbReference type="InterPro" id="IPR002036">
    <property type="entry name" value="YbeY"/>
</dbReference>
<sequence length="152" mass="18218">MMKANVFNQTDYDIDLKYYKYFLSNALKVSGINGEVNLLFSNDNYIRELNKKFRNKDKATDVLTFPAGDKFDREEGGDIIISYEWVKNRYEEKKIKKTIIKLIIHSILHLRGVHHNYSEKSLKENYKKMKELYLKIILHIKNRRNKKENINI</sequence>
<keyword evidence="7" id="KW-0690">Ribosome biogenesis</keyword>
<comment type="subcellular location">
    <subcellularLocation>
        <location evidence="7">Cytoplasm</location>
    </subcellularLocation>
</comment>
<keyword evidence="5 7" id="KW-0378">Hydrolase</keyword>
<organism evidence="8 11">
    <name type="scientific">Brachyspira aalborgi</name>
    <dbReference type="NCBI Taxonomy" id="29522"/>
    <lineage>
        <taxon>Bacteria</taxon>
        <taxon>Pseudomonadati</taxon>
        <taxon>Spirochaetota</taxon>
        <taxon>Spirochaetia</taxon>
        <taxon>Brachyspirales</taxon>
        <taxon>Brachyspiraceae</taxon>
        <taxon>Brachyspira</taxon>
    </lineage>
</organism>
<dbReference type="EMBL" id="SAYA01000001">
    <property type="protein sequence ID" value="TXJ28572.1"/>
    <property type="molecule type" value="Genomic_DNA"/>
</dbReference>
<evidence type="ECO:0000313" key="10">
    <source>
        <dbReference type="Proteomes" id="UP000322659"/>
    </source>
</evidence>
<comment type="similarity">
    <text evidence="1 7">Belongs to the endoribonuclease YbeY family.</text>
</comment>
<protein>
    <recommendedName>
        <fullName evidence="7">Endoribonuclease YbeY</fullName>
        <ecNumber evidence="7">3.1.-.-</ecNumber>
    </recommendedName>
</protein>
<evidence type="ECO:0000313" key="8">
    <source>
        <dbReference type="EMBL" id="TXJ28572.1"/>
    </source>
</evidence>
<dbReference type="GO" id="GO:0005737">
    <property type="term" value="C:cytoplasm"/>
    <property type="evidence" value="ECO:0007669"/>
    <property type="project" value="UniProtKB-SubCell"/>
</dbReference>
<evidence type="ECO:0000256" key="2">
    <source>
        <dbReference type="ARBA" id="ARBA00022722"/>
    </source>
</evidence>
<evidence type="ECO:0000313" key="9">
    <source>
        <dbReference type="EMBL" id="TXJ34486.1"/>
    </source>
</evidence>
<comment type="caution">
    <text evidence="8">The sequence shown here is derived from an EMBL/GenBank/DDBJ whole genome shotgun (WGS) entry which is preliminary data.</text>
</comment>
<evidence type="ECO:0000256" key="1">
    <source>
        <dbReference type="ARBA" id="ARBA00010875"/>
    </source>
</evidence>
<dbReference type="GO" id="GO:0004521">
    <property type="term" value="F:RNA endonuclease activity"/>
    <property type="evidence" value="ECO:0007669"/>
    <property type="project" value="UniProtKB-UniRule"/>
</dbReference>
<dbReference type="Gene3D" id="3.40.390.30">
    <property type="entry name" value="Metalloproteases ('zincins'), catalytic domain"/>
    <property type="match status" value="1"/>
</dbReference>
<dbReference type="SUPFAM" id="SSF55486">
    <property type="entry name" value="Metalloproteases ('zincins'), catalytic domain"/>
    <property type="match status" value="1"/>
</dbReference>
<keyword evidence="6 7" id="KW-0862">Zinc</keyword>
<dbReference type="NCBIfam" id="TIGR00043">
    <property type="entry name" value="rRNA maturation RNase YbeY"/>
    <property type="match status" value="1"/>
</dbReference>
<dbReference type="GO" id="GO:0004222">
    <property type="term" value="F:metalloendopeptidase activity"/>
    <property type="evidence" value="ECO:0007669"/>
    <property type="project" value="InterPro"/>
</dbReference>
<dbReference type="GO" id="GO:0006364">
    <property type="term" value="P:rRNA processing"/>
    <property type="evidence" value="ECO:0007669"/>
    <property type="project" value="UniProtKB-UniRule"/>
</dbReference>
<dbReference type="Proteomes" id="UP000322659">
    <property type="component" value="Unassembled WGS sequence"/>
</dbReference>
<keyword evidence="3 7" id="KW-0479">Metal-binding</keyword>
<keyword evidence="4 7" id="KW-0255">Endonuclease</keyword>
<dbReference type="PANTHER" id="PTHR46986">
    <property type="entry name" value="ENDORIBONUCLEASE YBEY, CHLOROPLASTIC"/>
    <property type="match status" value="1"/>
</dbReference>